<feature type="domain" description="TRPM SLOG" evidence="3">
    <location>
        <begin position="372"/>
        <end position="405"/>
    </location>
</feature>
<feature type="region of interest" description="Disordered" evidence="1">
    <location>
        <begin position="74"/>
        <end position="113"/>
    </location>
</feature>
<keyword evidence="4" id="KW-1185">Reference proteome</keyword>
<proteinExistence type="predicted"/>
<feature type="domain" description="TRPM SLOG" evidence="3">
    <location>
        <begin position="282"/>
        <end position="368"/>
    </location>
</feature>
<feature type="transmembrane region" description="Helical" evidence="2">
    <location>
        <begin position="449"/>
        <end position="471"/>
    </location>
</feature>
<dbReference type="AlphaFoldDB" id="A0A1I7XNA3"/>
<evidence type="ECO:0000259" key="3">
    <source>
        <dbReference type="Pfam" id="PF18139"/>
    </source>
</evidence>
<dbReference type="WBParaSite" id="Hba_19014">
    <property type="protein sequence ID" value="Hba_19014"/>
    <property type="gene ID" value="Hba_19014"/>
</dbReference>
<keyword evidence="2" id="KW-1133">Transmembrane helix</keyword>
<reference evidence="5" key="1">
    <citation type="submission" date="2016-11" db="UniProtKB">
        <authorList>
            <consortium name="WormBaseParasite"/>
        </authorList>
    </citation>
    <scope>IDENTIFICATION</scope>
</reference>
<evidence type="ECO:0000313" key="5">
    <source>
        <dbReference type="WBParaSite" id="Hba_19014"/>
    </source>
</evidence>
<dbReference type="Proteomes" id="UP000095283">
    <property type="component" value="Unplaced"/>
</dbReference>
<dbReference type="InterPro" id="IPR041491">
    <property type="entry name" value="TRPM_SLOG"/>
</dbReference>
<dbReference type="PANTHER" id="PTHR13800">
    <property type="entry name" value="TRANSIENT RECEPTOR POTENTIAL CATION CHANNEL, SUBFAMILY M, MEMBER 6"/>
    <property type="match status" value="1"/>
</dbReference>
<feature type="compositionally biased region" description="Basic residues" evidence="1">
    <location>
        <begin position="87"/>
        <end position="98"/>
    </location>
</feature>
<accession>A0A1I7XNA3</accession>
<evidence type="ECO:0000256" key="1">
    <source>
        <dbReference type="SAM" id="MobiDB-lite"/>
    </source>
</evidence>
<protein>
    <submittedName>
        <fullName evidence="5">LSDAT_euk domain-containing protein</fullName>
    </submittedName>
</protein>
<sequence length="472" mass="54192">MASYDQKYYTDIIARSSVPVSVSFRLHVTEATPQNTENTEDHAISLKSTMRLSKDNQEKVRLLYVDDGVFSDSNKLPPDEEDFRPDLKKRRRHRRRRSGSLTGGGRPWKGRRTLMGYAIPPPNVHSTDWRDMLSIAESKDVLKNVEDNQPTPLFSQMRFADSDLSLNRVHWITETFTRRECARFVPTNKDPEKCGCGRLRTAHIDIPTLTSTFLNHRGRDYVDKKRITDDDNNSDGLKMVQTTRRTNRSVCERWSLKKHTICLPTNAFGQIEFQGGPHPYKAQYVRLNFDTDPAHIMSMFEEVWMIAPPKLIITVHGGTNNFDIQTKLARVFRKGLLKAAMTTGAWIITSGIDAGVVRHVAAAFEGNSELDVCVPYYPFSSKSRFTVLNNRHSYFLLVDNGTVGRLFLEYLWLYAMVADELLIYWLLPTKQFLRTVCSNTRSYRCRFQNVLLILFTGKLIACTIFSAITIIQ</sequence>
<dbReference type="Pfam" id="PF18139">
    <property type="entry name" value="LSDAT_euk"/>
    <property type="match status" value="2"/>
</dbReference>
<name>A0A1I7XNA3_HETBA</name>
<evidence type="ECO:0000256" key="2">
    <source>
        <dbReference type="SAM" id="Phobius"/>
    </source>
</evidence>
<dbReference type="GO" id="GO:0030001">
    <property type="term" value="P:metal ion transport"/>
    <property type="evidence" value="ECO:0007669"/>
    <property type="project" value="TreeGrafter"/>
</dbReference>
<keyword evidence="2" id="KW-0472">Membrane</keyword>
<dbReference type="PANTHER" id="PTHR13800:SF44">
    <property type="entry name" value="TRANSIENT RECEPTOR POTENTIAL CHANNEL"/>
    <property type="match status" value="1"/>
</dbReference>
<dbReference type="InterPro" id="IPR050927">
    <property type="entry name" value="TRPM"/>
</dbReference>
<feature type="transmembrane region" description="Helical" evidence="2">
    <location>
        <begin position="410"/>
        <end position="428"/>
    </location>
</feature>
<dbReference type="GO" id="GO:0005886">
    <property type="term" value="C:plasma membrane"/>
    <property type="evidence" value="ECO:0007669"/>
    <property type="project" value="TreeGrafter"/>
</dbReference>
<organism evidence="4 5">
    <name type="scientific">Heterorhabditis bacteriophora</name>
    <name type="common">Entomopathogenic nematode worm</name>
    <dbReference type="NCBI Taxonomy" id="37862"/>
    <lineage>
        <taxon>Eukaryota</taxon>
        <taxon>Metazoa</taxon>
        <taxon>Ecdysozoa</taxon>
        <taxon>Nematoda</taxon>
        <taxon>Chromadorea</taxon>
        <taxon>Rhabditida</taxon>
        <taxon>Rhabditina</taxon>
        <taxon>Rhabditomorpha</taxon>
        <taxon>Strongyloidea</taxon>
        <taxon>Heterorhabditidae</taxon>
        <taxon>Heterorhabditis</taxon>
    </lineage>
</organism>
<keyword evidence="2" id="KW-0812">Transmembrane</keyword>
<dbReference type="GO" id="GO:0005261">
    <property type="term" value="F:monoatomic cation channel activity"/>
    <property type="evidence" value="ECO:0007669"/>
    <property type="project" value="TreeGrafter"/>
</dbReference>
<evidence type="ECO:0000313" key="4">
    <source>
        <dbReference type="Proteomes" id="UP000095283"/>
    </source>
</evidence>